<evidence type="ECO:0000256" key="1">
    <source>
        <dbReference type="SAM" id="SignalP"/>
    </source>
</evidence>
<dbReference type="RefSeq" id="WP_254166554.1">
    <property type="nucleotide sequence ID" value="NZ_JAHESF010000021.1"/>
</dbReference>
<evidence type="ECO:0000259" key="2">
    <source>
        <dbReference type="Pfam" id="PF18962"/>
    </source>
</evidence>
<dbReference type="EMBL" id="JAHESF010000021">
    <property type="protein sequence ID" value="MBT1699098.1"/>
    <property type="molecule type" value="Genomic_DNA"/>
</dbReference>
<dbReference type="NCBIfam" id="TIGR04183">
    <property type="entry name" value="Por_Secre_tail"/>
    <property type="match status" value="1"/>
</dbReference>
<name>A0AAP2GPG6_9BACT</name>
<organism evidence="3 4">
    <name type="scientific">Chryseosolibacter histidini</name>
    <dbReference type="NCBI Taxonomy" id="2782349"/>
    <lineage>
        <taxon>Bacteria</taxon>
        <taxon>Pseudomonadati</taxon>
        <taxon>Bacteroidota</taxon>
        <taxon>Cytophagia</taxon>
        <taxon>Cytophagales</taxon>
        <taxon>Chryseotaleaceae</taxon>
        <taxon>Chryseosolibacter</taxon>
    </lineage>
</organism>
<feature type="domain" description="Secretion system C-terminal sorting" evidence="2">
    <location>
        <begin position="43"/>
        <end position="110"/>
    </location>
</feature>
<proteinExistence type="predicted"/>
<gene>
    <name evidence="3" type="ORF">KK083_19540</name>
</gene>
<keyword evidence="4" id="KW-1185">Reference proteome</keyword>
<evidence type="ECO:0000313" key="4">
    <source>
        <dbReference type="Proteomes" id="UP001319200"/>
    </source>
</evidence>
<feature type="chain" id="PRO_5042867321" evidence="1">
    <location>
        <begin position="22"/>
        <end position="120"/>
    </location>
</feature>
<comment type="caution">
    <text evidence="3">The sequence shown here is derived from an EMBL/GenBank/DDBJ whole genome shotgun (WGS) entry which is preliminary data.</text>
</comment>
<keyword evidence="1" id="KW-0732">Signal</keyword>
<dbReference type="AlphaFoldDB" id="A0AAP2GPG6"/>
<dbReference type="InterPro" id="IPR026444">
    <property type="entry name" value="Secre_tail"/>
</dbReference>
<accession>A0AAP2GPG6</accession>
<dbReference type="Pfam" id="PF18962">
    <property type="entry name" value="Por_Secre_tail"/>
    <property type="match status" value="1"/>
</dbReference>
<sequence>MRLLKLFLVLILAAASQLGWAQTAHQDEPGISLERDPIKSVQIFPNPATEFLHVKVEDLPAEKVKLTLHSIIGNQMEVESEVVNEHELRVKVKDLASGYYFIAVKDAESKFRGTYKFLKR</sequence>
<evidence type="ECO:0000313" key="3">
    <source>
        <dbReference type="EMBL" id="MBT1699098.1"/>
    </source>
</evidence>
<dbReference type="Proteomes" id="UP001319200">
    <property type="component" value="Unassembled WGS sequence"/>
</dbReference>
<protein>
    <submittedName>
        <fullName evidence="3">T9SS type A sorting domain-containing protein</fullName>
    </submittedName>
</protein>
<feature type="signal peptide" evidence="1">
    <location>
        <begin position="1"/>
        <end position="21"/>
    </location>
</feature>
<reference evidence="3 4" key="1">
    <citation type="submission" date="2021-05" db="EMBL/GenBank/DDBJ databases">
        <title>A Polyphasic approach of four new species of the genus Ohtaekwangia: Ohtaekwangia histidinii sp. nov., Ohtaekwangia cretensis sp. nov., Ohtaekwangia indiensis sp. nov., Ohtaekwangia reichenbachii sp. nov. from diverse environment.</title>
        <authorList>
            <person name="Octaviana S."/>
        </authorList>
    </citation>
    <scope>NUCLEOTIDE SEQUENCE [LARGE SCALE GENOMIC DNA]</scope>
    <source>
        <strain evidence="3 4">PWU4</strain>
    </source>
</reference>